<accession>A0A5M4ATV8</accession>
<dbReference type="CDD" id="cd14797">
    <property type="entry name" value="DUF302"/>
    <property type="match status" value="1"/>
</dbReference>
<dbReference type="Pfam" id="PF03625">
    <property type="entry name" value="DUF302"/>
    <property type="match status" value="1"/>
</dbReference>
<keyword evidence="1" id="KW-0472">Membrane</keyword>
<feature type="domain" description="DUF302" evidence="2">
    <location>
        <begin position="67"/>
        <end position="131"/>
    </location>
</feature>
<evidence type="ECO:0000313" key="3">
    <source>
        <dbReference type="EMBL" id="GET31365.1"/>
    </source>
</evidence>
<protein>
    <recommendedName>
        <fullName evidence="2">DUF302 domain-containing protein</fullName>
    </recommendedName>
</protein>
<dbReference type="Proteomes" id="UP000391834">
    <property type="component" value="Unassembled WGS sequence"/>
</dbReference>
<dbReference type="OrthoDB" id="5373243at2"/>
<gene>
    <name evidence="3" type="ORF">PbJCM13498_02280</name>
</gene>
<dbReference type="AlphaFoldDB" id="A0A5M4ATV8"/>
<keyword evidence="4" id="KW-1185">Reference proteome</keyword>
<evidence type="ECO:0000259" key="2">
    <source>
        <dbReference type="Pfam" id="PF03625"/>
    </source>
</evidence>
<comment type="caution">
    <text evidence="3">The sequence shown here is derived from an EMBL/GenBank/DDBJ whole genome shotgun (WGS) entry which is preliminary data.</text>
</comment>
<dbReference type="RefSeq" id="WP_025865051.1">
    <property type="nucleotide sequence ID" value="NZ_BLAX01000001.1"/>
</dbReference>
<evidence type="ECO:0000313" key="4">
    <source>
        <dbReference type="Proteomes" id="UP000391834"/>
    </source>
</evidence>
<dbReference type="InterPro" id="IPR005180">
    <property type="entry name" value="DUF302"/>
</dbReference>
<organism evidence="3 4">
    <name type="scientific">Prolixibacter bellariivorans</name>
    <dbReference type="NCBI Taxonomy" id="314319"/>
    <lineage>
        <taxon>Bacteria</taxon>
        <taxon>Pseudomonadati</taxon>
        <taxon>Bacteroidota</taxon>
        <taxon>Bacteroidia</taxon>
        <taxon>Marinilabiliales</taxon>
        <taxon>Prolixibacteraceae</taxon>
        <taxon>Prolixibacter</taxon>
    </lineage>
</organism>
<keyword evidence="1" id="KW-0812">Transmembrane</keyword>
<keyword evidence="1" id="KW-1133">Transmembrane helix</keyword>
<dbReference type="InterPro" id="IPR035923">
    <property type="entry name" value="TT1751-like_sf"/>
</dbReference>
<dbReference type="Gene3D" id="3.30.310.70">
    <property type="entry name" value="TT1751-like domain"/>
    <property type="match status" value="1"/>
</dbReference>
<dbReference type="PANTHER" id="PTHR38342">
    <property type="entry name" value="SLR5037 PROTEIN"/>
    <property type="match status" value="1"/>
</dbReference>
<sequence>MKTKIVIIVSLLFGFLGGIIFTGIAISISSGEMMVKEFKSPYDFDKTVDVMVNRINGEKGWHVTEVIDQNKEVSNNGGFPIGKFKIIKYCNGAYSAEMLKADDRKKLGNMMPKSFAVYEKSDGHVFVSTMNGAVMGKLFGGETERIIEQVSLEVENMMRFINLKYTLF</sequence>
<reference evidence="3 4" key="1">
    <citation type="submission" date="2019-10" db="EMBL/GenBank/DDBJ databases">
        <title>Prolixibacter strains distinguished by the presence of nitrate reductase genes were adept at nitrate-dependent anaerobic corrosion of metallic iron and carbon steel.</title>
        <authorList>
            <person name="Iino T."/>
            <person name="Shono N."/>
            <person name="Ito K."/>
            <person name="Nakamura R."/>
            <person name="Sueoka K."/>
            <person name="Harayama S."/>
            <person name="Ohkuma M."/>
        </authorList>
    </citation>
    <scope>NUCLEOTIDE SEQUENCE [LARGE SCALE GENOMIC DNA]</scope>
    <source>
        <strain evidence="3 4">JCM 13498</strain>
    </source>
</reference>
<dbReference type="SUPFAM" id="SSF103247">
    <property type="entry name" value="TT1751-like"/>
    <property type="match status" value="1"/>
</dbReference>
<proteinExistence type="predicted"/>
<evidence type="ECO:0000256" key="1">
    <source>
        <dbReference type="SAM" id="Phobius"/>
    </source>
</evidence>
<dbReference type="PANTHER" id="PTHR38342:SF1">
    <property type="entry name" value="SLR5037 PROTEIN"/>
    <property type="match status" value="1"/>
</dbReference>
<dbReference type="EMBL" id="BLAX01000001">
    <property type="protein sequence ID" value="GET31365.1"/>
    <property type="molecule type" value="Genomic_DNA"/>
</dbReference>
<feature type="transmembrane region" description="Helical" evidence="1">
    <location>
        <begin position="6"/>
        <end position="28"/>
    </location>
</feature>
<name>A0A5M4ATV8_9BACT</name>